<evidence type="ECO:0000313" key="7">
    <source>
        <dbReference type="EMBL" id="WWC89646.1"/>
    </source>
</evidence>
<keyword evidence="2" id="KW-0813">Transport</keyword>
<dbReference type="PANTHER" id="PTHR43791:SF103">
    <property type="entry name" value="MAJOR FACILITATOR SUPERFAMILY (MFS) PROFILE DOMAIN-CONTAINING PROTEIN-RELATED"/>
    <property type="match status" value="1"/>
</dbReference>
<dbReference type="PANTHER" id="PTHR43791">
    <property type="entry name" value="PERMEASE-RELATED"/>
    <property type="match status" value="1"/>
</dbReference>
<dbReference type="Gene3D" id="1.20.1250.20">
    <property type="entry name" value="MFS general substrate transporter like domains"/>
    <property type="match status" value="1"/>
</dbReference>
<dbReference type="InterPro" id="IPR036259">
    <property type="entry name" value="MFS_trans_sf"/>
</dbReference>
<organism evidence="7 8">
    <name type="scientific">Kwoniella dendrophila CBS 6074</name>
    <dbReference type="NCBI Taxonomy" id="1295534"/>
    <lineage>
        <taxon>Eukaryota</taxon>
        <taxon>Fungi</taxon>
        <taxon>Dikarya</taxon>
        <taxon>Basidiomycota</taxon>
        <taxon>Agaricomycotina</taxon>
        <taxon>Tremellomycetes</taxon>
        <taxon>Tremellales</taxon>
        <taxon>Cryptococcaceae</taxon>
        <taxon>Kwoniella</taxon>
    </lineage>
</organism>
<evidence type="ECO:0000256" key="3">
    <source>
        <dbReference type="ARBA" id="ARBA00022692"/>
    </source>
</evidence>
<evidence type="ECO:0000256" key="1">
    <source>
        <dbReference type="ARBA" id="ARBA00004141"/>
    </source>
</evidence>
<reference evidence="7 8" key="1">
    <citation type="submission" date="2024-01" db="EMBL/GenBank/DDBJ databases">
        <title>Comparative genomics of Cryptococcus and Kwoniella reveals pathogenesis evolution and contrasting modes of karyotype evolution via chromosome fusion or intercentromeric recombination.</title>
        <authorList>
            <person name="Coelho M.A."/>
            <person name="David-Palma M."/>
            <person name="Shea T."/>
            <person name="Bowers K."/>
            <person name="McGinley-Smith S."/>
            <person name="Mohammad A.W."/>
            <person name="Gnirke A."/>
            <person name="Yurkov A.M."/>
            <person name="Nowrousian M."/>
            <person name="Sun S."/>
            <person name="Cuomo C.A."/>
            <person name="Heitman J."/>
        </authorList>
    </citation>
    <scope>NUCLEOTIDE SEQUENCE [LARGE SCALE GENOMIC DNA]</scope>
    <source>
        <strain evidence="7 8">CBS 6074</strain>
    </source>
</reference>
<evidence type="ECO:0000256" key="6">
    <source>
        <dbReference type="SAM" id="Phobius"/>
    </source>
</evidence>
<keyword evidence="8" id="KW-1185">Reference proteome</keyword>
<feature type="transmembrane region" description="Helical" evidence="6">
    <location>
        <begin position="167"/>
        <end position="196"/>
    </location>
</feature>
<feature type="transmembrane region" description="Helical" evidence="6">
    <location>
        <begin position="142"/>
        <end position="160"/>
    </location>
</feature>
<evidence type="ECO:0000256" key="5">
    <source>
        <dbReference type="ARBA" id="ARBA00023136"/>
    </source>
</evidence>
<evidence type="ECO:0000313" key="8">
    <source>
        <dbReference type="Proteomes" id="UP001355207"/>
    </source>
</evidence>
<evidence type="ECO:0000256" key="2">
    <source>
        <dbReference type="ARBA" id="ARBA00022448"/>
    </source>
</evidence>
<gene>
    <name evidence="7" type="ORF">L201_004571</name>
</gene>
<protein>
    <recommendedName>
        <fullName evidence="9">Major facilitator superfamily (MFS) profile domain-containing protein</fullName>
    </recommendedName>
</protein>
<accession>A0AAX4JWK5</accession>
<dbReference type="GO" id="GO:0016020">
    <property type="term" value="C:membrane"/>
    <property type="evidence" value="ECO:0007669"/>
    <property type="project" value="UniProtKB-SubCell"/>
</dbReference>
<feature type="transmembrane region" description="Helical" evidence="6">
    <location>
        <begin position="243"/>
        <end position="264"/>
    </location>
</feature>
<feature type="transmembrane region" description="Helical" evidence="6">
    <location>
        <begin position="36"/>
        <end position="54"/>
    </location>
</feature>
<dbReference type="Proteomes" id="UP001355207">
    <property type="component" value="Chromosome 6"/>
</dbReference>
<evidence type="ECO:0000256" key="4">
    <source>
        <dbReference type="ARBA" id="ARBA00022989"/>
    </source>
</evidence>
<dbReference type="AlphaFoldDB" id="A0AAX4JWK5"/>
<keyword evidence="4 6" id="KW-1133">Transmembrane helix</keyword>
<dbReference type="GeneID" id="91095241"/>
<dbReference type="GO" id="GO:0022857">
    <property type="term" value="F:transmembrane transporter activity"/>
    <property type="evidence" value="ECO:0007669"/>
    <property type="project" value="TreeGrafter"/>
</dbReference>
<evidence type="ECO:0008006" key="9">
    <source>
        <dbReference type="Google" id="ProtNLM"/>
    </source>
</evidence>
<name>A0AAX4JWK5_9TREE</name>
<keyword evidence="5 6" id="KW-0472">Membrane</keyword>
<comment type="subcellular location">
    <subcellularLocation>
        <location evidence="1">Membrane</location>
        <topology evidence="1">Multi-pass membrane protein</topology>
    </subcellularLocation>
</comment>
<sequence length="309" mass="34447">MTWVSMNCPFAIFGGLLSYGLGPTSGTAVPSWGLLFLLLGALTIIWSVIQFFILPDSPGTAYFLTPRERIIAVKRVAGNRVGTRNTEFKWEQVREVFVDYKTYLMFFSTICAQLPNGIVSFFSTTIISSLGFSEFETVLLDIPYQMCCLWPLLIAAWVASRWKNMRALMLIGGNCTGSFLVTGFSFISFTFAVIMVTSNIGGYTKRQTVTTITFLGFCVGNIVGPHTLIASEKANQYPTATKAMIGGFAGQTVCIAALALGMWYENKRHDRKMRERGENDTEEELALLAERTAMEDATDLQNPYLRYVY</sequence>
<keyword evidence="3 6" id="KW-0812">Transmembrane</keyword>
<proteinExistence type="predicted"/>
<dbReference type="RefSeq" id="XP_066076409.1">
    <property type="nucleotide sequence ID" value="XM_066220312.1"/>
</dbReference>
<feature type="transmembrane region" description="Helical" evidence="6">
    <location>
        <begin position="103"/>
        <end position="122"/>
    </location>
</feature>
<dbReference type="EMBL" id="CP144103">
    <property type="protein sequence ID" value="WWC89646.1"/>
    <property type="molecule type" value="Genomic_DNA"/>
</dbReference>
<dbReference type="SUPFAM" id="SSF103473">
    <property type="entry name" value="MFS general substrate transporter"/>
    <property type="match status" value="1"/>
</dbReference>